<dbReference type="GO" id="GO:0005886">
    <property type="term" value="C:plasma membrane"/>
    <property type="evidence" value="ECO:0007669"/>
    <property type="project" value="UniProtKB-SubCell"/>
</dbReference>
<evidence type="ECO:0000313" key="14">
    <source>
        <dbReference type="EMBL" id="TFE30144.1"/>
    </source>
</evidence>
<evidence type="ECO:0000256" key="10">
    <source>
        <dbReference type="PIRSR" id="PIRSR005091-2"/>
    </source>
</evidence>
<dbReference type="InterPro" id="IPR000917">
    <property type="entry name" value="Sulfatase_N"/>
</dbReference>
<protein>
    <submittedName>
        <fullName evidence="14">LTA synthase family protein</fullName>
    </submittedName>
</protein>
<evidence type="ECO:0000256" key="5">
    <source>
        <dbReference type="ARBA" id="ARBA00022692"/>
    </source>
</evidence>
<comment type="pathway">
    <text evidence="2">Cell wall biogenesis; lipoteichoic acid biosynthesis.</text>
</comment>
<dbReference type="Gene3D" id="3.40.720.10">
    <property type="entry name" value="Alkaline Phosphatase, subunit A"/>
    <property type="match status" value="1"/>
</dbReference>
<evidence type="ECO:0000256" key="4">
    <source>
        <dbReference type="ARBA" id="ARBA00022475"/>
    </source>
</evidence>
<sequence>MVVFESGPSWQTIVTELPFMWLVFCMIEWFATKRKLFIYVFVNLLMTLLFFAVIMYYKYYGVIVTYHALEQVNQVTAVSNSVISLLDPQYLLIFTDVLVLGFVNFRRQAAQMWKNSTAVRSSRTVYMVLFAISLALCLFNVMPHRASMNEIKKAEEMGILNYQAYTLFNNQELKPIEKDEINQETIDRLKGVGAENGVKLYEGSAKGRNVIVIQLESFQNFLVGLTLDREEVTPVLNRLVKENLYFSRFYQQVGQGNTSDAEYVVNTSTYIPPSGAATMKYVDKQLPSLPKLLKNQGYDTATFHTNVVDFWNRGELYKALGFDRYYDKEFFGTDDTVFFGSSDEVLYEKTAAELVRMSSTGKPFYAHVISMTAHHPFTTPEEKDRIQLPERYEGTFVGDYILAQSYADYALGLFIDDLKSSGLWDDSLIVVYGDHLGLPMHSLDEGDIALMEEIYGHAYSYTEMINIPLVISIPGVTKPGKFDNTGGQVDILPTIANLVGVSLSDQIHFGQDILNNRNNLLPERYYLPSGSVLNESALFIPGNGYEDGSILPLAKKFAKKSDSKLSEKEYSTALKLLHMSDSYVIQLPNLEESETESKQEE</sequence>
<dbReference type="SUPFAM" id="SSF53649">
    <property type="entry name" value="Alkaline phosphatase-like"/>
    <property type="match status" value="1"/>
</dbReference>
<feature type="binding site" evidence="10">
    <location>
        <position position="374"/>
    </location>
    <ligand>
        <name>substrate</name>
    </ligand>
</feature>
<dbReference type="CDD" id="cd16015">
    <property type="entry name" value="LTA_synthase"/>
    <property type="match status" value="1"/>
</dbReference>
<evidence type="ECO:0000256" key="1">
    <source>
        <dbReference type="ARBA" id="ARBA00004651"/>
    </source>
</evidence>
<dbReference type="AlphaFoldDB" id="A0A4Y8MA32"/>
<proteinExistence type="inferred from homology"/>
<dbReference type="Proteomes" id="UP000297900">
    <property type="component" value="Unassembled WGS sequence"/>
</dbReference>
<feature type="binding site" evidence="11">
    <location>
        <position position="216"/>
    </location>
    <ligand>
        <name>Mn(2+)</name>
        <dbReference type="ChEBI" id="CHEBI:29035"/>
    </ligand>
</feature>
<keyword evidence="7 8" id="KW-0472">Membrane</keyword>
<evidence type="ECO:0000256" key="7">
    <source>
        <dbReference type="ARBA" id="ARBA00023136"/>
    </source>
</evidence>
<feature type="domain" description="Sulfatase N-terminal" evidence="13">
    <location>
        <begin position="208"/>
        <end position="501"/>
    </location>
</feature>
<dbReference type="GO" id="GO:0046872">
    <property type="term" value="F:metal ion binding"/>
    <property type="evidence" value="ECO:0007669"/>
    <property type="project" value="UniProtKB-KW"/>
</dbReference>
<dbReference type="InterPro" id="IPR050448">
    <property type="entry name" value="OpgB/LTA_synthase_biosynth"/>
</dbReference>
<keyword evidence="10" id="KW-0464">Manganese</keyword>
<dbReference type="EMBL" id="SOMN01000003">
    <property type="protein sequence ID" value="TFE30144.1"/>
    <property type="molecule type" value="Genomic_DNA"/>
</dbReference>
<dbReference type="InterPro" id="IPR017850">
    <property type="entry name" value="Alkaline_phosphatase_core_sf"/>
</dbReference>
<evidence type="ECO:0000259" key="13">
    <source>
        <dbReference type="Pfam" id="PF00884"/>
    </source>
</evidence>
<feature type="active site" evidence="9">
    <location>
        <position position="258"/>
    </location>
</feature>
<organism evidence="14 15">
    <name type="scientific">Cohnella luojiensis</name>
    <dbReference type="NCBI Taxonomy" id="652876"/>
    <lineage>
        <taxon>Bacteria</taxon>
        <taxon>Bacillati</taxon>
        <taxon>Bacillota</taxon>
        <taxon>Bacilli</taxon>
        <taxon>Bacillales</taxon>
        <taxon>Paenibacillaceae</taxon>
        <taxon>Cohnella</taxon>
    </lineage>
</organism>
<comment type="caution">
    <text evidence="14">The sequence shown here is derived from an EMBL/GenBank/DDBJ whole genome shotgun (WGS) entry which is preliminary data.</text>
</comment>
<evidence type="ECO:0000256" key="2">
    <source>
        <dbReference type="ARBA" id="ARBA00004936"/>
    </source>
</evidence>
<feature type="transmembrane region" description="Helical" evidence="12">
    <location>
        <begin position="88"/>
        <end position="105"/>
    </location>
</feature>
<evidence type="ECO:0000313" key="15">
    <source>
        <dbReference type="Proteomes" id="UP000297900"/>
    </source>
</evidence>
<feature type="binding site" evidence="11">
    <location>
        <position position="434"/>
    </location>
    <ligand>
        <name>Mn(2+)</name>
        <dbReference type="ChEBI" id="CHEBI:29035"/>
    </ligand>
</feature>
<feature type="transmembrane region" description="Helical" evidence="12">
    <location>
        <begin position="125"/>
        <end position="142"/>
    </location>
</feature>
<feature type="transmembrane region" description="Helical" evidence="12">
    <location>
        <begin position="36"/>
        <end position="57"/>
    </location>
</feature>
<dbReference type="InterPro" id="IPR012160">
    <property type="entry name" value="LtaS-like"/>
</dbReference>
<gene>
    <name evidence="14" type="ORF">E2980_04995</name>
</gene>
<comment type="similarity">
    <text evidence="3 8">Belongs to the LTA synthase family.</text>
</comment>
<comment type="subcellular location">
    <subcellularLocation>
        <location evidence="1">Cell membrane</location>
        <topology evidence="1">Multi-pass membrane protein</topology>
    </subcellularLocation>
</comment>
<evidence type="ECO:0000256" key="8">
    <source>
        <dbReference type="PIRNR" id="PIRNR005091"/>
    </source>
</evidence>
<evidence type="ECO:0000256" key="11">
    <source>
        <dbReference type="PIRSR" id="PIRSR005091-3"/>
    </source>
</evidence>
<dbReference type="Gene3D" id="3.30.1120.170">
    <property type="match status" value="1"/>
</dbReference>
<name>A0A4Y8MA32_9BACL</name>
<keyword evidence="4 8" id="KW-1003">Cell membrane</keyword>
<dbReference type="PANTHER" id="PTHR47371:SF3">
    <property type="entry name" value="PHOSPHOGLYCEROL TRANSFERASE I"/>
    <property type="match status" value="1"/>
</dbReference>
<dbReference type="PIRSF" id="PIRSF005091">
    <property type="entry name" value="Mmb_sulf_HI1246"/>
    <property type="match status" value="1"/>
</dbReference>
<evidence type="ECO:0000256" key="6">
    <source>
        <dbReference type="ARBA" id="ARBA00022989"/>
    </source>
</evidence>
<feature type="binding site" evidence="11">
    <location>
        <position position="435"/>
    </location>
    <ligand>
        <name>Mn(2+)</name>
        <dbReference type="ChEBI" id="CHEBI:29035"/>
    </ligand>
</feature>
<feature type="transmembrane region" description="Helical" evidence="12">
    <location>
        <begin position="12"/>
        <end position="31"/>
    </location>
</feature>
<accession>A0A4Y8MA32</accession>
<evidence type="ECO:0000256" key="9">
    <source>
        <dbReference type="PIRSR" id="PIRSR005091-1"/>
    </source>
</evidence>
<reference evidence="14 15" key="1">
    <citation type="submission" date="2019-03" db="EMBL/GenBank/DDBJ databases">
        <title>Cohnella endophytica sp. nov., a novel endophytic bacterium isolated from bark of Sonneratia apetala.</title>
        <authorList>
            <person name="Tuo L."/>
        </authorList>
    </citation>
    <scope>NUCLEOTIDE SEQUENCE [LARGE SCALE GENOMIC DNA]</scope>
    <source>
        <strain evidence="14 15">CCTCC AB 208254</strain>
    </source>
</reference>
<evidence type="ECO:0000256" key="12">
    <source>
        <dbReference type="SAM" id="Phobius"/>
    </source>
</evidence>
<dbReference type="OrthoDB" id="5901192at2"/>
<keyword evidence="15" id="KW-1185">Reference proteome</keyword>
<dbReference type="Pfam" id="PF00884">
    <property type="entry name" value="Sulfatase"/>
    <property type="match status" value="1"/>
</dbReference>
<feature type="binding site" evidence="11">
    <location>
        <position position="258"/>
    </location>
    <ligand>
        <name>Mn(2+)</name>
        <dbReference type="ChEBI" id="CHEBI:29035"/>
    </ligand>
</feature>
<keyword evidence="5 12" id="KW-0812">Transmembrane</keyword>
<evidence type="ECO:0000256" key="3">
    <source>
        <dbReference type="ARBA" id="ARBA00009983"/>
    </source>
</evidence>
<dbReference type="PANTHER" id="PTHR47371">
    <property type="entry name" value="LIPOTEICHOIC ACID SYNTHASE"/>
    <property type="match status" value="1"/>
</dbReference>
<keyword evidence="10" id="KW-0479">Metal-binding</keyword>
<keyword evidence="6 12" id="KW-1133">Transmembrane helix</keyword>